<comment type="caution">
    <text evidence="1">The sequence shown here is derived from an EMBL/GenBank/DDBJ whole genome shotgun (WGS) entry which is preliminary data.</text>
</comment>
<dbReference type="EMBL" id="LGUT01004688">
    <property type="protein sequence ID" value="KOG39648.1"/>
    <property type="molecule type" value="Genomic_DNA"/>
</dbReference>
<evidence type="ECO:0000313" key="1">
    <source>
        <dbReference type="EMBL" id="KOG39648.1"/>
    </source>
</evidence>
<dbReference type="GO" id="GO:0003677">
    <property type="term" value="F:DNA binding"/>
    <property type="evidence" value="ECO:0007669"/>
    <property type="project" value="UniProtKB-KW"/>
</dbReference>
<accession>A0ABR5IRP9</accession>
<keyword evidence="1" id="KW-0238">DNA-binding</keyword>
<name>A0ABR5IRP9_9ACTN</name>
<keyword evidence="2" id="KW-1185">Reference proteome</keyword>
<reference evidence="1 2" key="1">
    <citation type="submission" date="2015-07" db="EMBL/GenBank/DDBJ databases">
        <authorList>
            <person name="Ju K.-S."/>
            <person name="Doroghazi J.R."/>
            <person name="Metcalf W.W."/>
        </authorList>
    </citation>
    <scope>NUCLEOTIDE SEQUENCE [LARGE SCALE GENOMIC DNA]</scope>
    <source>
        <strain evidence="1 2">NRRL B-3589</strain>
    </source>
</reference>
<evidence type="ECO:0000313" key="2">
    <source>
        <dbReference type="Proteomes" id="UP000037020"/>
    </source>
</evidence>
<sequence length="132" mass="13648">VPTMYLAGHQDGDGADPDTEDRWAAVRAAVAAPPVSSEEEEDLPTVGGVTDALAAAQPLFQSDAFAALAVVAPALVRDADALGPEGRAVRVRTLQLVGWLLTQTRQFAAAETALTRALDDAGDRLQAAATVN</sequence>
<organism evidence="1 2">
    <name type="scientific">Streptomyces varsoviensis</name>
    <dbReference type="NCBI Taxonomy" id="67373"/>
    <lineage>
        <taxon>Bacteria</taxon>
        <taxon>Bacillati</taxon>
        <taxon>Actinomycetota</taxon>
        <taxon>Actinomycetes</taxon>
        <taxon>Kitasatosporales</taxon>
        <taxon>Streptomycetaceae</taxon>
        <taxon>Streptomyces</taxon>
    </lineage>
</organism>
<dbReference type="Proteomes" id="UP000037020">
    <property type="component" value="Unassembled WGS sequence"/>
</dbReference>
<feature type="non-terminal residue" evidence="1">
    <location>
        <position position="1"/>
    </location>
</feature>
<proteinExistence type="predicted"/>
<feature type="non-terminal residue" evidence="1">
    <location>
        <position position="132"/>
    </location>
</feature>
<protein>
    <submittedName>
        <fullName evidence="1">DNA-binding protein</fullName>
    </submittedName>
</protein>
<gene>
    <name evidence="1" type="ORF">ADK38_46940</name>
</gene>